<reference evidence="3 4" key="1">
    <citation type="submission" date="2018-04" db="EMBL/GenBank/DDBJ databases">
        <title>The genome of golden apple snail Pomacea canaliculata provides insight into stress tolerance and invasive adaptation.</title>
        <authorList>
            <person name="Liu C."/>
            <person name="Liu B."/>
            <person name="Ren Y."/>
            <person name="Zhang Y."/>
            <person name="Wang H."/>
            <person name="Li S."/>
            <person name="Jiang F."/>
            <person name="Yin L."/>
            <person name="Zhang G."/>
            <person name="Qian W."/>
            <person name="Fan W."/>
        </authorList>
    </citation>
    <scope>NUCLEOTIDE SEQUENCE [LARGE SCALE GENOMIC DNA]</scope>
    <source>
        <strain evidence="3">SZHN2017</strain>
        <tissue evidence="3">Muscle</tissue>
    </source>
</reference>
<evidence type="ECO:0000313" key="4">
    <source>
        <dbReference type="Proteomes" id="UP000245119"/>
    </source>
</evidence>
<dbReference type="GO" id="GO:0016491">
    <property type="term" value="F:oxidoreductase activity"/>
    <property type="evidence" value="ECO:0007669"/>
    <property type="project" value="UniProtKB-KW"/>
</dbReference>
<dbReference type="STRING" id="400727.A0A2T7PIK7"/>
<evidence type="ECO:0000313" key="3">
    <source>
        <dbReference type="EMBL" id="PVD33244.1"/>
    </source>
</evidence>
<evidence type="ECO:0000256" key="1">
    <source>
        <dbReference type="ARBA" id="ARBA00023002"/>
    </source>
</evidence>
<keyword evidence="1" id="KW-0560">Oxidoreductase</keyword>
<dbReference type="EMBL" id="PZQS01000003">
    <property type="protein sequence ID" value="PVD33244.1"/>
    <property type="molecule type" value="Genomic_DNA"/>
</dbReference>
<dbReference type="InterPro" id="IPR020904">
    <property type="entry name" value="Sc_DH/Rdtase_CS"/>
</dbReference>
<comment type="similarity">
    <text evidence="2">Belongs to the short-chain dehydrogenases/reductases (SDR) family.</text>
</comment>
<dbReference type="SUPFAM" id="SSF51735">
    <property type="entry name" value="NAD(P)-binding Rossmann-fold domains"/>
    <property type="match status" value="1"/>
</dbReference>
<comment type="caution">
    <text evidence="3">The sequence shown here is derived from an EMBL/GenBank/DDBJ whole genome shotgun (WGS) entry which is preliminary data.</text>
</comment>
<dbReference type="InterPro" id="IPR002347">
    <property type="entry name" value="SDR_fam"/>
</dbReference>
<dbReference type="PANTHER" id="PTHR43313">
    <property type="entry name" value="SHORT-CHAIN DEHYDROGENASE/REDUCTASE FAMILY 9C"/>
    <property type="match status" value="1"/>
</dbReference>
<organism evidence="3 4">
    <name type="scientific">Pomacea canaliculata</name>
    <name type="common">Golden apple snail</name>
    <dbReference type="NCBI Taxonomy" id="400727"/>
    <lineage>
        <taxon>Eukaryota</taxon>
        <taxon>Metazoa</taxon>
        <taxon>Spiralia</taxon>
        <taxon>Lophotrochozoa</taxon>
        <taxon>Mollusca</taxon>
        <taxon>Gastropoda</taxon>
        <taxon>Caenogastropoda</taxon>
        <taxon>Architaenioglossa</taxon>
        <taxon>Ampullarioidea</taxon>
        <taxon>Ampullariidae</taxon>
        <taxon>Pomacea</taxon>
    </lineage>
</organism>
<proteinExistence type="inferred from homology"/>
<dbReference type="PRINTS" id="PR00081">
    <property type="entry name" value="GDHRDH"/>
</dbReference>
<keyword evidence="4" id="KW-1185">Reference proteome</keyword>
<dbReference type="AlphaFoldDB" id="A0A2T7PIK7"/>
<dbReference type="InterPro" id="IPR036291">
    <property type="entry name" value="NAD(P)-bd_dom_sf"/>
</dbReference>
<sequence length="301" mass="33341">MPVDNKAVLVTGCDSGFGHALVLKLDSIGMKVFAGFLDKDGPGAVKLRNKCSDRLVCLQLDVTSEKEIEAVTEYLQQTVGDSGLWGLVNNAGVWYLADLEMTSDKIMRHVMEVNLFGAVRVTRAMLPLIRQARGRIVNVSSLLGRLTLEGCGAYSMSKHALQAYTETLRQEMAKWDVHVALIEPMSFRTGNTDEDMLRRRQTEVWDSLDPKTQALYGYDYLNGIYSHVVASASSFPTDLTPVIRCIRSALLSIRPRARYPCGTGAEFIICSYPLLPVWLADKVMATFGLLPRHLKPAGLVK</sequence>
<gene>
    <name evidence="3" type="ORF">C0Q70_04495</name>
</gene>
<dbReference type="Proteomes" id="UP000245119">
    <property type="component" value="Linkage Group LG3"/>
</dbReference>
<dbReference type="PRINTS" id="PR00080">
    <property type="entry name" value="SDRFAMILY"/>
</dbReference>
<name>A0A2T7PIK7_POMCA</name>
<dbReference type="PANTHER" id="PTHR43313:SF50">
    <property type="entry name" value="GH26015P"/>
    <property type="match status" value="1"/>
</dbReference>
<protein>
    <submittedName>
        <fullName evidence="3">Uncharacterized protein</fullName>
    </submittedName>
</protein>
<dbReference type="GO" id="GO:0008202">
    <property type="term" value="P:steroid metabolic process"/>
    <property type="evidence" value="ECO:0007669"/>
    <property type="project" value="TreeGrafter"/>
</dbReference>
<dbReference type="Gene3D" id="3.40.50.720">
    <property type="entry name" value="NAD(P)-binding Rossmann-like Domain"/>
    <property type="match status" value="1"/>
</dbReference>
<evidence type="ECO:0000256" key="2">
    <source>
        <dbReference type="RuleBase" id="RU000363"/>
    </source>
</evidence>
<accession>A0A2T7PIK7</accession>
<dbReference type="OrthoDB" id="294295at2759"/>
<dbReference type="Pfam" id="PF00106">
    <property type="entry name" value="adh_short"/>
    <property type="match status" value="1"/>
</dbReference>
<dbReference type="PROSITE" id="PS00061">
    <property type="entry name" value="ADH_SHORT"/>
    <property type="match status" value="1"/>
</dbReference>